<dbReference type="OrthoDB" id="4747990at2"/>
<feature type="region of interest" description="Disordered" evidence="3">
    <location>
        <begin position="24"/>
        <end position="46"/>
    </location>
</feature>
<dbReference type="Proteomes" id="UP000319375">
    <property type="component" value="Unassembled WGS sequence"/>
</dbReference>
<evidence type="ECO:0000256" key="1">
    <source>
        <dbReference type="ARBA" id="ARBA00022475"/>
    </source>
</evidence>
<keyword evidence="1" id="KW-1003">Cell membrane</keyword>
<proteinExistence type="predicted"/>
<evidence type="ECO:0000256" key="4">
    <source>
        <dbReference type="SAM" id="SignalP"/>
    </source>
</evidence>
<dbReference type="RefSeq" id="WP_146487853.1">
    <property type="nucleotide sequence ID" value="NZ_VIGX01000008.1"/>
</dbReference>
<feature type="compositionally biased region" description="Low complexity" evidence="3">
    <location>
        <begin position="31"/>
        <end position="45"/>
    </location>
</feature>
<dbReference type="GO" id="GO:0016020">
    <property type="term" value="C:membrane"/>
    <property type="evidence" value="ECO:0007669"/>
    <property type="project" value="InterPro"/>
</dbReference>
<dbReference type="EMBL" id="VIGX01000008">
    <property type="protein sequence ID" value="TWS28008.1"/>
    <property type="molecule type" value="Genomic_DNA"/>
</dbReference>
<dbReference type="AlphaFoldDB" id="A0A5C5RZZ1"/>
<evidence type="ECO:0008006" key="7">
    <source>
        <dbReference type="Google" id="ProtNLM"/>
    </source>
</evidence>
<name>A0A5C5RZZ1_9ACTN</name>
<gene>
    <name evidence="5" type="ORF">FK530_15035</name>
</gene>
<sequence length="162" mass="15599">MNRSLVIASAVVFASIGLTACGGGSDKGSDATTTAPTTTAPANTASGNTDAVTVVKVDGKDLTGVDLSNVGCSKQGDRFAIGAGGTSGGVGATLKDGNPPTVETVGITVDGTALAVGPGVGKATVKVDGDRYTITGTATGASVSNPMAGMVSKDFEIVVTCT</sequence>
<evidence type="ECO:0000256" key="2">
    <source>
        <dbReference type="ARBA" id="ARBA00023136"/>
    </source>
</evidence>
<comment type="caution">
    <text evidence="5">The sequence shown here is derived from an EMBL/GenBank/DDBJ whole genome shotgun (WGS) entry which is preliminary data.</text>
</comment>
<keyword evidence="4" id="KW-0732">Signal</keyword>
<evidence type="ECO:0000313" key="6">
    <source>
        <dbReference type="Proteomes" id="UP000319375"/>
    </source>
</evidence>
<keyword evidence="2" id="KW-0472">Membrane</keyword>
<keyword evidence="6" id="KW-1185">Reference proteome</keyword>
<protein>
    <recommendedName>
        <fullName evidence="7">Lipoprotein LpqH</fullName>
    </recommendedName>
</protein>
<dbReference type="PROSITE" id="PS51257">
    <property type="entry name" value="PROKAR_LIPOPROTEIN"/>
    <property type="match status" value="1"/>
</dbReference>
<accession>A0A5C5RZZ1</accession>
<feature type="signal peptide" evidence="4">
    <location>
        <begin position="1"/>
        <end position="20"/>
    </location>
</feature>
<organism evidence="5 6">
    <name type="scientific">Tsukamurella conjunctivitidis</name>
    <dbReference type="NCBI Taxonomy" id="2592068"/>
    <lineage>
        <taxon>Bacteria</taxon>
        <taxon>Bacillati</taxon>
        <taxon>Actinomycetota</taxon>
        <taxon>Actinomycetes</taxon>
        <taxon>Mycobacteriales</taxon>
        <taxon>Tsukamurellaceae</taxon>
        <taxon>Tsukamurella</taxon>
    </lineage>
</organism>
<dbReference type="Pfam" id="PF05481">
    <property type="entry name" value="Myco_19_kDa"/>
    <property type="match status" value="1"/>
</dbReference>
<reference evidence="5 6" key="1">
    <citation type="submission" date="2019-06" db="EMBL/GenBank/DDBJ databases">
        <title>Tsukamurella conjunctivitidis sp. nov., Tsukamurella assacharolytica sp. nov. and Tsukamurella sputae sp. nov. isolated from patients with conjunctivitis, bacteraemia (lymphoma) and respiratory infection (sputum) in Hong Kong.</title>
        <authorList>
            <person name="Teng J.L.L."/>
            <person name="Lee H.H."/>
            <person name="Fong J.Y.H."/>
            <person name="Fok K.M.N."/>
            <person name="Lau S.K.P."/>
            <person name="Woo P.C.Y."/>
        </authorList>
    </citation>
    <scope>NUCLEOTIDE SEQUENCE [LARGE SCALE GENOMIC DNA]</scope>
    <source>
        <strain evidence="5 6">HKU72</strain>
    </source>
</reference>
<evidence type="ECO:0000256" key="3">
    <source>
        <dbReference type="SAM" id="MobiDB-lite"/>
    </source>
</evidence>
<dbReference type="InterPro" id="IPR008691">
    <property type="entry name" value="LpqH"/>
</dbReference>
<evidence type="ECO:0000313" key="5">
    <source>
        <dbReference type="EMBL" id="TWS28008.1"/>
    </source>
</evidence>
<feature type="chain" id="PRO_5039530960" description="Lipoprotein LpqH" evidence="4">
    <location>
        <begin position="21"/>
        <end position="162"/>
    </location>
</feature>